<name>J9FFI1_9ZZZZ</name>
<proteinExistence type="predicted"/>
<dbReference type="AlphaFoldDB" id="J9FFI1"/>
<feature type="transmembrane region" description="Helical" evidence="1">
    <location>
        <begin position="21"/>
        <end position="41"/>
    </location>
</feature>
<protein>
    <submittedName>
        <fullName evidence="2">Membrane protein</fullName>
    </submittedName>
</protein>
<accession>J9FFI1</accession>
<sequence length="72" mass="8207">MQFIIDWRKKVFARIFQYAHIVLWLSVGKESFLSLPVHMLLLGNGQAILKMQGIVIAFLYDGLAVIEGCAKR</sequence>
<dbReference type="EMBL" id="AMCI01007117">
    <property type="protein sequence ID" value="EJW93188.1"/>
    <property type="molecule type" value="Genomic_DNA"/>
</dbReference>
<keyword evidence="1" id="KW-1133">Transmembrane helix</keyword>
<keyword evidence="1" id="KW-0812">Transmembrane</keyword>
<comment type="caution">
    <text evidence="2">The sequence shown here is derived from an EMBL/GenBank/DDBJ whole genome shotgun (WGS) entry which is preliminary data.</text>
</comment>
<evidence type="ECO:0000256" key="1">
    <source>
        <dbReference type="SAM" id="Phobius"/>
    </source>
</evidence>
<keyword evidence="1" id="KW-0472">Membrane</keyword>
<feature type="transmembrane region" description="Helical" evidence="1">
    <location>
        <begin position="47"/>
        <end position="66"/>
    </location>
</feature>
<evidence type="ECO:0000313" key="2">
    <source>
        <dbReference type="EMBL" id="EJW93188.1"/>
    </source>
</evidence>
<reference evidence="2" key="1">
    <citation type="journal article" date="2012" name="PLoS ONE">
        <title>Gene sets for utilization of primary and secondary nutrition supplies in the distal gut of endangered iberian lynx.</title>
        <authorList>
            <person name="Alcaide M."/>
            <person name="Messina E."/>
            <person name="Richter M."/>
            <person name="Bargiela R."/>
            <person name="Peplies J."/>
            <person name="Huws S.A."/>
            <person name="Newbold C.J."/>
            <person name="Golyshin P.N."/>
            <person name="Simon M.A."/>
            <person name="Lopez G."/>
            <person name="Yakimov M.M."/>
            <person name="Ferrer M."/>
        </authorList>
    </citation>
    <scope>NUCLEOTIDE SEQUENCE</scope>
</reference>
<organism evidence="2">
    <name type="scientific">gut metagenome</name>
    <dbReference type="NCBI Taxonomy" id="749906"/>
    <lineage>
        <taxon>unclassified sequences</taxon>
        <taxon>metagenomes</taxon>
        <taxon>organismal metagenomes</taxon>
    </lineage>
</organism>
<gene>
    <name evidence="2" type="ORF">EVA_18705</name>
</gene>